<feature type="region of interest" description="Disordered" evidence="1">
    <location>
        <begin position="43"/>
        <end position="67"/>
    </location>
</feature>
<dbReference type="AlphaFoldDB" id="A0AAD8AQG0"/>
<feature type="region of interest" description="Disordered" evidence="1">
    <location>
        <begin position="1"/>
        <end position="23"/>
    </location>
</feature>
<sequence length="102" mass="10814">MTHNGFLTDGATWDRKGARTAGTQELTITSGRIRGFNAAGEEIRGEMPKGTGDREVGKKGREGLGGEPCEGLKMGLVMLSMSRDTTLPLCLPDTGTFPSDGR</sequence>
<dbReference type="EMBL" id="JASAOG010000373">
    <property type="protein sequence ID" value="KAK0039953.1"/>
    <property type="molecule type" value="Genomic_DNA"/>
</dbReference>
<reference evidence="2" key="2">
    <citation type="submission" date="2023-04" db="EMBL/GenBank/DDBJ databases">
        <authorList>
            <person name="Bu L."/>
            <person name="Lu L."/>
            <person name="Laidemitt M.R."/>
            <person name="Zhang S.M."/>
            <person name="Mutuku M."/>
            <person name="Mkoji G."/>
            <person name="Steinauer M."/>
            <person name="Loker E.S."/>
        </authorList>
    </citation>
    <scope>NUCLEOTIDE SEQUENCE</scope>
    <source>
        <strain evidence="2">KasaAsao</strain>
        <tissue evidence="2">Whole Snail</tissue>
    </source>
</reference>
<evidence type="ECO:0000256" key="1">
    <source>
        <dbReference type="SAM" id="MobiDB-lite"/>
    </source>
</evidence>
<gene>
    <name evidence="2" type="ORF">Bpfe_030616</name>
</gene>
<organism evidence="2 3">
    <name type="scientific">Biomphalaria pfeifferi</name>
    <name type="common">Bloodfluke planorb</name>
    <name type="synonym">Freshwater snail</name>
    <dbReference type="NCBI Taxonomy" id="112525"/>
    <lineage>
        <taxon>Eukaryota</taxon>
        <taxon>Metazoa</taxon>
        <taxon>Spiralia</taxon>
        <taxon>Lophotrochozoa</taxon>
        <taxon>Mollusca</taxon>
        <taxon>Gastropoda</taxon>
        <taxon>Heterobranchia</taxon>
        <taxon>Euthyneura</taxon>
        <taxon>Panpulmonata</taxon>
        <taxon>Hygrophila</taxon>
        <taxon>Lymnaeoidea</taxon>
        <taxon>Planorbidae</taxon>
        <taxon>Biomphalaria</taxon>
    </lineage>
</organism>
<protein>
    <submittedName>
        <fullName evidence="2">Uncharacterized protein</fullName>
    </submittedName>
</protein>
<accession>A0AAD8AQG0</accession>
<comment type="caution">
    <text evidence="2">The sequence shown here is derived from an EMBL/GenBank/DDBJ whole genome shotgun (WGS) entry which is preliminary data.</text>
</comment>
<evidence type="ECO:0000313" key="2">
    <source>
        <dbReference type="EMBL" id="KAK0039953.1"/>
    </source>
</evidence>
<feature type="compositionally biased region" description="Basic and acidic residues" evidence="1">
    <location>
        <begin position="43"/>
        <end position="64"/>
    </location>
</feature>
<name>A0AAD8AQG0_BIOPF</name>
<evidence type="ECO:0000313" key="3">
    <source>
        <dbReference type="Proteomes" id="UP001233172"/>
    </source>
</evidence>
<reference evidence="2" key="1">
    <citation type="journal article" date="2023" name="PLoS Negl. Trop. Dis.">
        <title>A genome sequence for Biomphalaria pfeifferi, the major vector snail for the human-infecting parasite Schistosoma mansoni.</title>
        <authorList>
            <person name="Bu L."/>
            <person name="Lu L."/>
            <person name="Laidemitt M.R."/>
            <person name="Zhang S.M."/>
            <person name="Mutuku M."/>
            <person name="Mkoji G."/>
            <person name="Steinauer M."/>
            <person name="Loker E.S."/>
        </authorList>
    </citation>
    <scope>NUCLEOTIDE SEQUENCE</scope>
    <source>
        <strain evidence="2">KasaAsao</strain>
    </source>
</reference>
<dbReference type="Proteomes" id="UP001233172">
    <property type="component" value="Unassembled WGS sequence"/>
</dbReference>
<keyword evidence="3" id="KW-1185">Reference proteome</keyword>
<proteinExistence type="predicted"/>